<dbReference type="eggNOG" id="COG3090">
    <property type="taxonomic scope" value="Bacteria"/>
</dbReference>
<feature type="transmembrane region" description="Helical" evidence="9">
    <location>
        <begin position="12"/>
        <end position="31"/>
    </location>
</feature>
<dbReference type="GO" id="GO:0015740">
    <property type="term" value="P:C4-dicarboxylate transport"/>
    <property type="evidence" value="ECO:0007669"/>
    <property type="project" value="TreeGrafter"/>
</dbReference>
<dbReference type="GO" id="GO:0005886">
    <property type="term" value="C:plasma membrane"/>
    <property type="evidence" value="ECO:0007669"/>
    <property type="project" value="UniProtKB-SubCell"/>
</dbReference>
<organism evidence="11 12">
    <name type="scientific">Solemya velum gill symbiont</name>
    <dbReference type="NCBI Taxonomy" id="2340"/>
    <lineage>
        <taxon>Bacteria</taxon>
        <taxon>Pseudomonadati</taxon>
        <taxon>Pseudomonadota</taxon>
        <taxon>Gammaproteobacteria</taxon>
        <taxon>sulfur-oxidizing symbionts</taxon>
    </lineage>
</organism>
<accession>A0A0B0H970</accession>
<dbReference type="AlphaFoldDB" id="A0A0B0H970"/>
<dbReference type="EMBL" id="JRAA01000001">
    <property type="protein sequence ID" value="KHF25650.1"/>
    <property type="molecule type" value="Genomic_DNA"/>
</dbReference>
<keyword evidence="5 9" id="KW-0812">Transmembrane</keyword>
<evidence type="ECO:0000256" key="3">
    <source>
        <dbReference type="ARBA" id="ARBA00022475"/>
    </source>
</evidence>
<keyword evidence="2 9" id="KW-0813">Transport</keyword>
<keyword evidence="6 9" id="KW-1133">Transmembrane helix</keyword>
<evidence type="ECO:0000313" key="12">
    <source>
        <dbReference type="Proteomes" id="UP000030856"/>
    </source>
</evidence>
<dbReference type="InterPro" id="IPR007387">
    <property type="entry name" value="TRAP_DctQ"/>
</dbReference>
<comment type="caution">
    <text evidence="11">The sequence shown here is derived from an EMBL/GenBank/DDBJ whole genome shotgun (WGS) entry which is preliminary data.</text>
</comment>
<evidence type="ECO:0000256" key="9">
    <source>
        <dbReference type="RuleBase" id="RU369079"/>
    </source>
</evidence>
<protein>
    <recommendedName>
        <fullName evidence="9">TRAP transporter small permease protein</fullName>
    </recommendedName>
</protein>
<evidence type="ECO:0000256" key="8">
    <source>
        <dbReference type="ARBA" id="ARBA00038436"/>
    </source>
</evidence>
<evidence type="ECO:0000256" key="2">
    <source>
        <dbReference type="ARBA" id="ARBA00022448"/>
    </source>
</evidence>
<keyword evidence="12" id="KW-1185">Reference proteome</keyword>
<evidence type="ECO:0000256" key="5">
    <source>
        <dbReference type="ARBA" id="ARBA00022692"/>
    </source>
</evidence>
<evidence type="ECO:0000256" key="6">
    <source>
        <dbReference type="ARBA" id="ARBA00022989"/>
    </source>
</evidence>
<feature type="transmembrane region" description="Helical" evidence="9">
    <location>
        <begin position="51"/>
        <end position="74"/>
    </location>
</feature>
<dbReference type="PANTHER" id="PTHR35011:SF2">
    <property type="entry name" value="2,3-DIKETO-L-GULONATE TRAP TRANSPORTER SMALL PERMEASE PROTEIN YIAM"/>
    <property type="match status" value="1"/>
</dbReference>
<feature type="transmembrane region" description="Helical" evidence="9">
    <location>
        <begin position="128"/>
        <end position="151"/>
    </location>
</feature>
<feature type="transmembrane region" description="Helical" evidence="9">
    <location>
        <begin position="86"/>
        <end position="108"/>
    </location>
</feature>
<dbReference type="STRING" id="2340.JV46_12650"/>
<comment type="similarity">
    <text evidence="8 9">Belongs to the TRAP transporter small permease family.</text>
</comment>
<gene>
    <name evidence="11" type="primary">dctQ3</name>
    <name evidence="11" type="ORF">JV46_12650</name>
</gene>
<evidence type="ECO:0000259" key="10">
    <source>
        <dbReference type="Pfam" id="PF04290"/>
    </source>
</evidence>
<comment type="function">
    <text evidence="9">Part of the tripartite ATP-independent periplasmic (TRAP) transport system.</text>
</comment>
<feature type="domain" description="Tripartite ATP-independent periplasmic transporters DctQ component" evidence="10">
    <location>
        <begin position="21"/>
        <end position="152"/>
    </location>
</feature>
<keyword evidence="7 9" id="KW-0472">Membrane</keyword>
<proteinExistence type="inferred from homology"/>
<keyword evidence="3" id="KW-1003">Cell membrane</keyword>
<sequence length="179" mass="20200">MLLRILHKAEETIIALLLVSMTLLVFTETLMRFAFGAGVMWAQELTLHLSAWLVLFGMSYGLRVGAHIGVDFLVKKLPHNAQRIVTGIMLLAALTYCGLFIYGAYVYLDKMVLIGIELDDLPIQKWQAHSILLLGFVFLGVRLLEVLIRVIKGKQTRLMMHDEAEESMQLAAELKENKS</sequence>
<evidence type="ECO:0000256" key="7">
    <source>
        <dbReference type="ARBA" id="ARBA00023136"/>
    </source>
</evidence>
<evidence type="ECO:0000256" key="1">
    <source>
        <dbReference type="ARBA" id="ARBA00004429"/>
    </source>
</evidence>
<dbReference type="Proteomes" id="UP000030856">
    <property type="component" value="Unassembled WGS sequence"/>
</dbReference>
<evidence type="ECO:0000256" key="4">
    <source>
        <dbReference type="ARBA" id="ARBA00022519"/>
    </source>
</evidence>
<comment type="subcellular location">
    <subcellularLocation>
        <location evidence="1 9">Cell inner membrane</location>
        <topology evidence="1 9">Multi-pass membrane protein</topology>
    </subcellularLocation>
</comment>
<evidence type="ECO:0000313" key="11">
    <source>
        <dbReference type="EMBL" id="KHF25650.1"/>
    </source>
</evidence>
<dbReference type="GO" id="GO:0022857">
    <property type="term" value="F:transmembrane transporter activity"/>
    <property type="evidence" value="ECO:0007669"/>
    <property type="project" value="UniProtKB-UniRule"/>
</dbReference>
<dbReference type="PANTHER" id="PTHR35011">
    <property type="entry name" value="2,3-DIKETO-L-GULONATE TRAP TRANSPORTER SMALL PERMEASE PROTEIN YIAM"/>
    <property type="match status" value="1"/>
</dbReference>
<dbReference type="PATRIC" id="fig|2340.3.peg.165"/>
<keyword evidence="4 9" id="KW-0997">Cell inner membrane</keyword>
<dbReference type="InterPro" id="IPR055348">
    <property type="entry name" value="DctQ"/>
</dbReference>
<dbReference type="RefSeq" id="WP_179115391.1">
    <property type="nucleotide sequence ID" value="NZ_JRAA01000001.1"/>
</dbReference>
<dbReference type="Pfam" id="PF04290">
    <property type="entry name" value="DctQ"/>
    <property type="match status" value="1"/>
</dbReference>
<name>A0A0B0H970_SOVGS</name>
<comment type="subunit">
    <text evidence="9">The complex comprises the extracytoplasmic solute receptor protein and the two transmembrane proteins.</text>
</comment>
<reference evidence="11 12" key="1">
    <citation type="journal article" date="2014" name="BMC Genomics">
        <title>The genome of the intracellular bacterium of the coastal bivalve, Solemya velum: a blueprint for thriving in and out of symbiosis.</title>
        <authorList>
            <person name="Dmytrenko O."/>
            <person name="Russell S.L."/>
            <person name="Loo W.T."/>
            <person name="Fontanez K.M."/>
            <person name="Liao L."/>
            <person name="Roeselers G."/>
            <person name="Sharma R."/>
            <person name="Stewart F.J."/>
            <person name="Newton I.L."/>
            <person name="Woyke T."/>
            <person name="Wu D."/>
            <person name="Lang J.M."/>
            <person name="Eisen J.A."/>
            <person name="Cavanaugh C.M."/>
        </authorList>
    </citation>
    <scope>NUCLEOTIDE SEQUENCE [LARGE SCALE GENOMIC DNA]</scope>
    <source>
        <strain evidence="11 12">WH</strain>
    </source>
</reference>